<protein>
    <submittedName>
        <fullName evidence="2">DUF814 domain-containing protein</fullName>
    </submittedName>
</protein>
<evidence type="ECO:0000313" key="2">
    <source>
        <dbReference type="EMBL" id="MBD3870383.1"/>
    </source>
</evidence>
<dbReference type="InterPro" id="IPR051608">
    <property type="entry name" value="RQC_Subunit_NEMF"/>
</dbReference>
<dbReference type="GO" id="GO:0000049">
    <property type="term" value="F:tRNA binding"/>
    <property type="evidence" value="ECO:0007669"/>
    <property type="project" value="TreeGrafter"/>
</dbReference>
<dbReference type="GO" id="GO:1990112">
    <property type="term" value="C:RQC complex"/>
    <property type="evidence" value="ECO:0007669"/>
    <property type="project" value="TreeGrafter"/>
</dbReference>
<evidence type="ECO:0000259" key="1">
    <source>
        <dbReference type="Pfam" id="PF05670"/>
    </source>
</evidence>
<dbReference type="GO" id="GO:0072344">
    <property type="term" value="P:rescue of stalled ribosome"/>
    <property type="evidence" value="ECO:0007669"/>
    <property type="project" value="TreeGrafter"/>
</dbReference>
<dbReference type="Proteomes" id="UP000598633">
    <property type="component" value="Unassembled WGS sequence"/>
</dbReference>
<dbReference type="AlphaFoldDB" id="A0A8J6XYX6"/>
<dbReference type="Pfam" id="PF05670">
    <property type="entry name" value="NFACT-R_1"/>
    <property type="match status" value="1"/>
</dbReference>
<accession>A0A8J6XYX6</accession>
<dbReference type="EMBL" id="JACXWA010000059">
    <property type="protein sequence ID" value="MBD3870383.1"/>
    <property type="molecule type" value="Genomic_DNA"/>
</dbReference>
<dbReference type="InterPro" id="IPR008532">
    <property type="entry name" value="NFACT_RNA-bd"/>
</dbReference>
<proteinExistence type="predicted"/>
<organism evidence="2 3">
    <name type="scientific">Candidatus Sulfomarinibacter kjeldsenii</name>
    <dbReference type="NCBI Taxonomy" id="2885994"/>
    <lineage>
        <taxon>Bacteria</taxon>
        <taxon>Pseudomonadati</taxon>
        <taxon>Acidobacteriota</taxon>
        <taxon>Thermoanaerobaculia</taxon>
        <taxon>Thermoanaerobaculales</taxon>
        <taxon>Candidatus Sulfomarinibacteraceae</taxon>
        <taxon>Candidatus Sulfomarinibacter</taxon>
    </lineage>
</organism>
<comment type="caution">
    <text evidence="2">The sequence shown here is derived from an EMBL/GenBank/DDBJ whole genome shotgun (WGS) entry which is preliminary data.</text>
</comment>
<name>A0A8J6XYX6_9BACT</name>
<sequence>MPRVSGPPLPSDPDAGIWQGKSIARVTESPDGMIVLVGRTARDNDVLSIKLAAPRDFWFHVAGESGSHVVVRNPDNLDALPRETKRFAAGLAAGYSKARRGGKVAVHMARAGDVTKPRGLAPGKVHLRRFTSLQAGPVRLEEEGEQQ</sequence>
<gene>
    <name evidence="2" type="ORF">IFJ97_03360</name>
</gene>
<evidence type="ECO:0000313" key="3">
    <source>
        <dbReference type="Proteomes" id="UP000598633"/>
    </source>
</evidence>
<feature type="domain" description="NFACT RNA-binding" evidence="1">
    <location>
        <begin position="29"/>
        <end position="128"/>
    </location>
</feature>
<dbReference type="PANTHER" id="PTHR15239">
    <property type="entry name" value="NUCLEAR EXPORT MEDIATOR FACTOR NEMF"/>
    <property type="match status" value="1"/>
</dbReference>
<reference evidence="2 3" key="1">
    <citation type="submission" date="2020-08" db="EMBL/GenBank/DDBJ databases">
        <title>Acidobacteriota in marine sediments use diverse sulfur dissimilation pathways.</title>
        <authorList>
            <person name="Wasmund K."/>
        </authorList>
    </citation>
    <scope>NUCLEOTIDE SEQUENCE [LARGE SCALE GENOMIC DNA]</scope>
    <source>
        <strain evidence="2">MAG AM3-A</strain>
    </source>
</reference>
<dbReference type="PANTHER" id="PTHR15239:SF6">
    <property type="entry name" value="RIBOSOME QUALITY CONTROL COMPLEX SUBUNIT NEMF"/>
    <property type="match status" value="1"/>
</dbReference>
<dbReference type="GO" id="GO:0043023">
    <property type="term" value="F:ribosomal large subunit binding"/>
    <property type="evidence" value="ECO:0007669"/>
    <property type="project" value="TreeGrafter"/>
</dbReference>